<dbReference type="Proteomes" id="UP000198994">
    <property type="component" value="Unassembled WGS sequence"/>
</dbReference>
<dbReference type="Pfam" id="PF13692">
    <property type="entry name" value="Glyco_trans_1_4"/>
    <property type="match status" value="1"/>
</dbReference>
<dbReference type="EMBL" id="FNAV01000025">
    <property type="protein sequence ID" value="SDF50296.1"/>
    <property type="molecule type" value="Genomic_DNA"/>
</dbReference>
<protein>
    <submittedName>
        <fullName evidence="2">Glycosyl transferases group 1</fullName>
    </submittedName>
</protein>
<dbReference type="Gene3D" id="3.40.50.2000">
    <property type="entry name" value="Glycogen Phosphorylase B"/>
    <property type="match status" value="1"/>
</dbReference>
<sequence length="379" mass="41423">MTSLTYFEPLTAGHCSFWARMVLQAAAADPRISRLRFVTGREMADRLSDVVDATGLELEVLPEAQIDALSQDGLMARGRAQWAAARACLEGVGGQLFLPFFDHAVFGAAVDRRPMKGQVSGILFRPPNGYNLPTTPRRRVDVSRRWGTYLAAKRPAVRRLFTLDEVAPQSAVSRMSKLLTFLPDPAPDLSLLEGRERRPRSDGRKVHLLFGSLGSRKGIFVVLDALAHVSADVRATLALRFVGRALAQDREAFTAALERARAAYPEMAIEWVDDFVSDEELAQEVSDSDVVLAPYQNHLGSSGVVFWATAAGKPLIAQRTGLMGYQIDRYDLGLAADTTDPAALARAMEAVEMRPRNTEFLGAHSVPAFTGTILGELLS</sequence>
<dbReference type="PANTHER" id="PTHR46401">
    <property type="entry name" value="GLYCOSYLTRANSFERASE WBBK-RELATED"/>
    <property type="match status" value="1"/>
</dbReference>
<organism evidence="2 3">
    <name type="scientific">Salipiger thiooxidans</name>
    <dbReference type="NCBI Taxonomy" id="282683"/>
    <lineage>
        <taxon>Bacteria</taxon>
        <taxon>Pseudomonadati</taxon>
        <taxon>Pseudomonadota</taxon>
        <taxon>Alphaproteobacteria</taxon>
        <taxon>Rhodobacterales</taxon>
        <taxon>Roseobacteraceae</taxon>
        <taxon>Salipiger</taxon>
    </lineage>
</organism>
<dbReference type="SUPFAM" id="SSF53756">
    <property type="entry name" value="UDP-Glycosyltransferase/glycogen phosphorylase"/>
    <property type="match status" value="1"/>
</dbReference>
<evidence type="ECO:0000313" key="3">
    <source>
        <dbReference type="Proteomes" id="UP000198994"/>
    </source>
</evidence>
<keyword evidence="1 2" id="KW-0808">Transferase</keyword>
<dbReference type="OrthoDB" id="7826001at2"/>
<dbReference type="GO" id="GO:0009103">
    <property type="term" value="P:lipopolysaccharide biosynthetic process"/>
    <property type="evidence" value="ECO:0007669"/>
    <property type="project" value="TreeGrafter"/>
</dbReference>
<dbReference type="GO" id="GO:0016757">
    <property type="term" value="F:glycosyltransferase activity"/>
    <property type="evidence" value="ECO:0007669"/>
    <property type="project" value="TreeGrafter"/>
</dbReference>
<evidence type="ECO:0000313" key="2">
    <source>
        <dbReference type="EMBL" id="SDF50296.1"/>
    </source>
</evidence>
<dbReference type="AlphaFoldDB" id="A0A1G7LLN9"/>
<dbReference type="STRING" id="282683.SAMN04488105_1254"/>
<dbReference type="RefSeq" id="WP_089963718.1">
    <property type="nucleotide sequence ID" value="NZ_FNAV01000025.1"/>
</dbReference>
<keyword evidence="3" id="KW-1185">Reference proteome</keyword>
<gene>
    <name evidence="2" type="ORF">SAMN04488105_1254</name>
</gene>
<reference evidence="3" key="1">
    <citation type="submission" date="2016-10" db="EMBL/GenBank/DDBJ databases">
        <authorList>
            <person name="Varghese N."/>
            <person name="Submissions S."/>
        </authorList>
    </citation>
    <scope>NUCLEOTIDE SEQUENCE [LARGE SCALE GENOMIC DNA]</scope>
    <source>
        <strain evidence="3">DSM 10146</strain>
    </source>
</reference>
<accession>A0A1G7LLN9</accession>
<proteinExistence type="predicted"/>
<evidence type="ECO:0000256" key="1">
    <source>
        <dbReference type="ARBA" id="ARBA00022679"/>
    </source>
</evidence>
<name>A0A1G7LLN9_9RHOB</name>
<dbReference type="PANTHER" id="PTHR46401:SF2">
    <property type="entry name" value="GLYCOSYLTRANSFERASE WBBK-RELATED"/>
    <property type="match status" value="1"/>
</dbReference>